<reference evidence="2 3" key="1">
    <citation type="journal article" date="2022" name="Front. Microbiol.">
        <title>High genomic differentiation and limited gene flow indicate recent cryptic speciation within the genus Laspinema (cyanobacteria).</title>
        <authorList>
            <person name="Stanojkovic A."/>
            <person name="Skoupy S."/>
            <person name="Skaloud P."/>
            <person name="Dvorak P."/>
        </authorList>
    </citation>
    <scope>NUCLEOTIDE SEQUENCE [LARGE SCALE GENOMIC DNA]</scope>
    <source>
        <strain evidence="2 3">D2a</strain>
    </source>
</reference>
<comment type="caution">
    <text evidence="2">The sequence shown here is derived from an EMBL/GenBank/DDBJ whole genome shotgun (WGS) entry which is preliminary data.</text>
</comment>
<organism evidence="2 3">
    <name type="scientific">Laspinema palackyanum D2a</name>
    <dbReference type="NCBI Taxonomy" id="2953684"/>
    <lineage>
        <taxon>Bacteria</taxon>
        <taxon>Bacillati</taxon>
        <taxon>Cyanobacteriota</taxon>
        <taxon>Cyanophyceae</taxon>
        <taxon>Oscillatoriophycideae</taxon>
        <taxon>Oscillatoriales</taxon>
        <taxon>Laspinemataceae</taxon>
        <taxon>Laspinema</taxon>
        <taxon>Laspinema palackyanum</taxon>
    </lineage>
</organism>
<keyword evidence="3" id="KW-1185">Reference proteome</keyword>
<evidence type="ECO:0000313" key="2">
    <source>
        <dbReference type="EMBL" id="MCT7965094.1"/>
    </source>
</evidence>
<evidence type="ECO:0000259" key="1">
    <source>
        <dbReference type="Pfam" id="PF20594"/>
    </source>
</evidence>
<dbReference type="InterPro" id="IPR046744">
    <property type="entry name" value="DUF6794"/>
</dbReference>
<proteinExistence type="predicted"/>
<name>A0ABT2MK19_9CYAN</name>
<dbReference type="Proteomes" id="UP001525890">
    <property type="component" value="Unassembled WGS sequence"/>
</dbReference>
<gene>
    <name evidence="2" type="ORF">NG799_01945</name>
</gene>
<accession>A0ABT2MK19</accession>
<protein>
    <recommendedName>
        <fullName evidence="1">DUF6794 domain-containing protein</fullName>
    </recommendedName>
</protein>
<dbReference type="RefSeq" id="WP_368004814.1">
    <property type="nucleotide sequence ID" value="NZ_JAMXFF010000002.1"/>
</dbReference>
<feature type="domain" description="DUF6794" evidence="1">
    <location>
        <begin position="31"/>
        <end position="113"/>
    </location>
</feature>
<sequence length="121" mass="14062">MNMDPIEVTPAPIEPKEQINPTYSPATGLFIPATIDEAIAELEKMLHPQFIEEARTMTQAQFLDSQHLGLAMWIRNNWELWRMNELTQSLRIQGMTHPDEMASFLLGQFWEHLQQPLETED</sequence>
<dbReference type="Pfam" id="PF20594">
    <property type="entry name" value="DUF6794"/>
    <property type="match status" value="1"/>
</dbReference>
<dbReference type="EMBL" id="JAMXFF010000002">
    <property type="protein sequence ID" value="MCT7965094.1"/>
    <property type="molecule type" value="Genomic_DNA"/>
</dbReference>
<evidence type="ECO:0000313" key="3">
    <source>
        <dbReference type="Proteomes" id="UP001525890"/>
    </source>
</evidence>